<feature type="transmembrane region" description="Helical" evidence="8">
    <location>
        <begin position="393"/>
        <end position="415"/>
    </location>
</feature>
<feature type="transmembrane region" description="Helical" evidence="8">
    <location>
        <begin position="98"/>
        <end position="118"/>
    </location>
</feature>
<dbReference type="PANTHER" id="PTHR43357:SF4">
    <property type="entry name" value="INNER MEMBRANE ABC TRANSPORTER PERMEASE PROTEIN YDCV"/>
    <property type="match status" value="1"/>
</dbReference>
<feature type="transmembrane region" description="Helical" evidence="8">
    <location>
        <begin position="351"/>
        <end position="381"/>
    </location>
</feature>
<comment type="similarity">
    <text evidence="8">Belongs to the binding-protein-dependent transport system permease family.</text>
</comment>
<dbReference type="PANTHER" id="PTHR43357">
    <property type="entry name" value="INNER MEMBRANE ABC TRANSPORTER PERMEASE PROTEIN YDCV"/>
    <property type="match status" value="1"/>
</dbReference>
<feature type="transmembrane region" description="Helical" evidence="8">
    <location>
        <begin position="143"/>
        <end position="170"/>
    </location>
</feature>
<dbReference type="KEGG" id="ara:Arad_12124"/>
<evidence type="ECO:0000256" key="5">
    <source>
        <dbReference type="ARBA" id="ARBA00022692"/>
    </source>
</evidence>
<dbReference type="Gene3D" id="1.10.3720.10">
    <property type="entry name" value="MetI-like"/>
    <property type="match status" value="2"/>
</dbReference>
<evidence type="ECO:0000259" key="9">
    <source>
        <dbReference type="PROSITE" id="PS50928"/>
    </source>
</evidence>
<keyword evidence="6 8" id="KW-1133">Transmembrane helix</keyword>
<dbReference type="GO" id="GO:0055085">
    <property type="term" value="P:transmembrane transport"/>
    <property type="evidence" value="ECO:0007669"/>
    <property type="project" value="InterPro"/>
</dbReference>
<evidence type="ECO:0000256" key="6">
    <source>
        <dbReference type="ARBA" id="ARBA00022989"/>
    </source>
</evidence>
<proteinExistence type="inferred from homology"/>
<keyword evidence="10" id="KW-0614">Plasmid</keyword>
<evidence type="ECO:0000256" key="7">
    <source>
        <dbReference type="ARBA" id="ARBA00023136"/>
    </source>
</evidence>
<dbReference type="PROSITE" id="PS50928">
    <property type="entry name" value="ABC_TM1"/>
    <property type="match status" value="2"/>
</dbReference>
<dbReference type="EMBL" id="CP000631">
    <property type="protein sequence ID" value="ACM31179.1"/>
    <property type="molecule type" value="Genomic_DNA"/>
</dbReference>
<feature type="domain" description="ABC transmembrane type-1" evidence="9">
    <location>
        <begin position="355"/>
        <end position="546"/>
    </location>
</feature>
<keyword evidence="2 8" id="KW-0813">Transport</keyword>
<sequence>MPSSVSFWLWTMLFAMAMIAPVAAILRGSFEIAIPGSDDTRFGLDAWRQVFAEPMFLSAVVNTVGLTLATQLLALPIGIFIAWLIGRTDLPGRRHLEFCFWISFFLPALAVLQGWILAFDPHYGVANSAIQRFFGPSAPVFDIYSWTGIVFAHLVTTTISAKVMMLTPTFQNMDSRLEEAARVAGDGHFATLLRITIPVLAPAIAVAAIIGIMRSLESFEIELVLGMPRRIEVYSTLIYHLTRNDPINFAGASALGISITSVLAWLAVLSVRIGSGGRAVTVSGHSKPARITLGPWKIPAFIFVATFAALLTVMPVAFLIASSVMTMFGFFSLESVWTTSHWTGVVADPVFLSSFANTLVLAIGCTFACVIVSIAIGYTVVRSSRAARIILDVTSWVPFTVPGILLSLAMLWLILESGSTYLYGSTVSLIVTVTLSTLTLGVQLIKGSLSQIHRELEEASWVGGTSTFETLWRIVLPLTARSIAVVAVMSFIAAARNISHVALLVSSDNRPLSILQLEYMIDGHQEEAAVVGVVIVAVAVLAALLARRLGSRIAPHA</sequence>
<gene>
    <name evidence="10" type="ordered locus">Arad_12124</name>
</gene>
<feature type="domain" description="ABC transmembrane type-1" evidence="9">
    <location>
        <begin position="60"/>
        <end position="270"/>
    </location>
</feature>
<evidence type="ECO:0000256" key="2">
    <source>
        <dbReference type="ARBA" id="ARBA00022448"/>
    </source>
</evidence>
<feature type="transmembrane region" description="Helical" evidence="8">
    <location>
        <begin position="191"/>
        <end position="213"/>
    </location>
</feature>
<keyword evidence="5 8" id="KW-0812">Transmembrane</keyword>
<dbReference type="SUPFAM" id="SSF161098">
    <property type="entry name" value="MetI-like"/>
    <property type="match status" value="2"/>
</dbReference>
<feature type="transmembrane region" description="Helical" evidence="8">
    <location>
        <begin position="300"/>
        <end position="331"/>
    </location>
</feature>
<dbReference type="CDD" id="cd06261">
    <property type="entry name" value="TM_PBP2"/>
    <property type="match status" value="2"/>
</dbReference>
<evidence type="ECO:0000256" key="1">
    <source>
        <dbReference type="ARBA" id="ARBA00004429"/>
    </source>
</evidence>
<feature type="transmembrane region" description="Helical" evidence="8">
    <location>
        <begin position="421"/>
        <end position="445"/>
    </location>
</feature>
<name>B9JPW0_RHIR8</name>
<keyword evidence="4" id="KW-0997">Cell inner membrane</keyword>
<feature type="transmembrane region" description="Helical" evidence="8">
    <location>
        <begin position="528"/>
        <end position="546"/>
    </location>
</feature>
<dbReference type="InterPro" id="IPR000515">
    <property type="entry name" value="MetI-like"/>
</dbReference>
<dbReference type="AlphaFoldDB" id="B9JPW0"/>
<evidence type="ECO:0000313" key="11">
    <source>
        <dbReference type="Proteomes" id="UP000001600"/>
    </source>
</evidence>
<keyword evidence="3" id="KW-1003">Cell membrane</keyword>
<dbReference type="GO" id="GO:0005886">
    <property type="term" value="C:plasma membrane"/>
    <property type="evidence" value="ECO:0007669"/>
    <property type="project" value="UniProtKB-SubCell"/>
</dbReference>
<comment type="subcellular location">
    <subcellularLocation>
        <location evidence="1">Cell inner membrane</location>
        <topology evidence="1">Multi-pass membrane protein</topology>
    </subcellularLocation>
    <subcellularLocation>
        <location evidence="8">Cell membrane</location>
        <topology evidence="8">Multi-pass membrane protein</topology>
    </subcellularLocation>
</comment>
<feature type="transmembrane region" description="Helical" evidence="8">
    <location>
        <begin position="7"/>
        <end position="26"/>
    </location>
</feature>
<accession>B9JPW0</accession>
<dbReference type="Pfam" id="PF00528">
    <property type="entry name" value="BPD_transp_1"/>
    <property type="match status" value="1"/>
</dbReference>
<feature type="transmembrane region" description="Helical" evidence="8">
    <location>
        <begin position="64"/>
        <end position="86"/>
    </location>
</feature>
<evidence type="ECO:0000256" key="8">
    <source>
        <dbReference type="RuleBase" id="RU363032"/>
    </source>
</evidence>
<dbReference type="Proteomes" id="UP000001600">
    <property type="component" value="Plasmid pAtK84c"/>
</dbReference>
<organism evidence="10 11">
    <name type="scientific">Rhizobium rhizogenes (strain K84 / ATCC BAA-868)</name>
    <name type="common">Agrobacterium radiobacter</name>
    <dbReference type="NCBI Taxonomy" id="311403"/>
    <lineage>
        <taxon>Bacteria</taxon>
        <taxon>Pseudomonadati</taxon>
        <taxon>Pseudomonadota</taxon>
        <taxon>Alphaproteobacteria</taxon>
        <taxon>Hyphomicrobiales</taxon>
        <taxon>Rhizobiaceae</taxon>
        <taxon>Rhizobium/Agrobacterium group</taxon>
        <taxon>Rhizobium</taxon>
    </lineage>
</organism>
<feature type="transmembrane region" description="Helical" evidence="8">
    <location>
        <begin position="247"/>
        <end position="268"/>
    </location>
</feature>
<dbReference type="InterPro" id="IPR035906">
    <property type="entry name" value="MetI-like_sf"/>
</dbReference>
<feature type="transmembrane region" description="Helical" evidence="8">
    <location>
        <begin position="483"/>
        <end position="505"/>
    </location>
</feature>
<keyword evidence="7 8" id="KW-0472">Membrane</keyword>
<evidence type="ECO:0000256" key="4">
    <source>
        <dbReference type="ARBA" id="ARBA00022519"/>
    </source>
</evidence>
<protein>
    <submittedName>
        <fullName evidence="10">ABC-type Fe3+ transport system permease component</fullName>
    </submittedName>
</protein>
<evidence type="ECO:0000313" key="10">
    <source>
        <dbReference type="EMBL" id="ACM31179.1"/>
    </source>
</evidence>
<reference evidence="10 11" key="1">
    <citation type="journal article" date="2009" name="J. Bacteriol.">
        <title>Genome sequences of three Agrobacterium biovars help elucidate the evolution of multichromosome genomes in bacteria.</title>
        <authorList>
            <person name="Slater S.C."/>
            <person name="Goldman B.S."/>
            <person name="Goodner B."/>
            <person name="Setubal J.C."/>
            <person name="Farrand S.K."/>
            <person name="Nester E.W."/>
            <person name="Burr T.J."/>
            <person name="Banta L."/>
            <person name="Dickerman A.W."/>
            <person name="Paulsen I."/>
            <person name="Otten L."/>
            <person name="Suen G."/>
            <person name="Welch R."/>
            <person name="Almeida N.F."/>
            <person name="Arnold F."/>
            <person name="Burton O.T."/>
            <person name="Du Z."/>
            <person name="Ewing A."/>
            <person name="Godsy E."/>
            <person name="Heisel S."/>
            <person name="Houmiel K.L."/>
            <person name="Jhaveri J."/>
            <person name="Lu J."/>
            <person name="Miller N.M."/>
            <person name="Norton S."/>
            <person name="Chen Q."/>
            <person name="Phoolcharoen W."/>
            <person name="Ohlin V."/>
            <person name="Ondrusek D."/>
            <person name="Pride N."/>
            <person name="Stricklin S.L."/>
            <person name="Sun J."/>
            <person name="Wheeler C."/>
            <person name="Wilson L."/>
            <person name="Zhu H."/>
            <person name="Wood D.W."/>
        </authorList>
    </citation>
    <scope>NUCLEOTIDE SEQUENCE [LARGE SCALE GENOMIC DNA]</scope>
    <source>
        <strain evidence="11">K84 / ATCC BAA-868</strain>
        <plasmid evidence="10 11">pAtK84c</plasmid>
    </source>
</reference>
<dbReference type="HOGENOM" id="CLU_021838_2_2_5"/>
<geneLocation type="plasmid" evidence="10 11">
    <name>pAtK84c</name>
</geneLocation>
<evidence type="ECO:0000256" key="3">
    <source>
        <dbReference type="ARBA" id="ARBA00022475"/>
    </source>
</evidence>